<dbReference type="AlphaFoldDB" id="A0A034WN29"/>
<reference evidence="10" key="2">
    <citation type="submission" date="2022-04" db="UniProtKB">
        <authorList>
            <consortium name="RefSeq"/>
        </authorList>
    </citation>
    <scope>IDENTIFICATION</scope>
    <source>
        <strain evidence="10">Punador</strain>
    </source>
</reference>
<feature type="chain" id="PRO_5044537801" evidence="6">
    <location>
        <begin position="31"/>
        <end position="337"/>
    </location>
</feature>
<organism evidence="8">
    <name type="scientific">Bactrocera dorsalis</name>
    <name type="common">Oriental fruit fly</name>
    <name type="synonym">Dacus dorsalis</name>
    <dbReference type="NCBI Taxonomy" id="27457"/>
    <lineage>
        <taxon>Eukaryota</taxon>
        <taxon>Metazoa</taxon>
        <taxon>Ecdysozoa</taxon>
        <taxon>Arthropoda</taxon>
        <taxon>Hexapoda</taxon>
        <taxon>Insecta</taxon>
        <taxon>Pterygota</taxon>
        <taxon>Neoptera</taxon>
        <taxon>Endopterygota</taxon>
        <taxon>Diptera</taxon>
        <taxon>Brachycera</taxon>
        <taxon>Muscomorpha</taxon>
        <taxon>Tephritoidea</taxon>
        <taxon>Tephritidae</taxon>
        <taxon>Bactrocera</taxon>
        <taxon>Bactrocera</taxon>
    </lineage>
</organism>
<dbReference type="Gene3D" id="2.170.140.10">
    <property type="entry name" value="Chitin binding domain"/>
    <property type="match status" value="2"/>
</dbReference>
<feature type="domain" description="Chitin-binding type-2" evidence="7">
    <location>
        <begin position="214"/>
        <end position="276"/>
    </location>
</feature>
<evidence type="ECO:0000256" key="5">
    <source>
        <dbReference type="ARBA" id="ARBA00023180"/>
    </source>
</evidence>
<dbReference type="Proteomes" id="UP001652620">
    <property type="component" value="Chromosome 5"/>
</dbReference>
<keyword evidence="9" id="KW-1185">Reference proteome</keyword>
<keyword evidence="2 6" id="KW-0732">Signal</keyword>
<evidence type="ECO:0000256" key="3">
    <source>
        <dbReference type="ARBA" id="ARBA00022737"/>
    </source>
</evidence>
<keyword evidence="5" id="KW-0325">Glycoprotein</keyword>
<keyword evidence="4" id="KW-1015">Disulfide bond</keyword>
<feature type="domain" description="Chitin-binding type-2" evidence="7">
    <location>
        <begin position="35"/>
        <end position="91"/>
    </location>
</feature>
<feature type="signal peptide" evidence="6">
    <location>
        <begin position="1"/>
        <end position="30"/>
    </location>
</feature>
<evidence type="ECO:0000259" key="7">
    <source>
        <dbReference type="PROSITE" id="PS50940"/>
    </source>
</evidence>
<dbReference type="Pfam" id="PF01607">
    <property type="entry name" value="CBM_14"/>
    <property type="match status" value="4"/>
</dbReference>
<reference evidence="8" key="1">
    <citation type="journal article" date="2014" name="BMC Genomics">
        <title>Characterizing the developmental transcriptome of the oriental fruit fly, Bactrocera dorsalis (Diptera: Tephritidae) through comparative genomic analysis with Drosophila melanogaster utilizing modENCODE datasets.</title>
        <authorList>
            <person name="Geib S.M."/>
            <person name="Calla B."/>
            <person name="Hall B."/>
            <person name="Hou S."/>
            <person name="Manoukis N.C."/>
        </authorList>
    </citation>
    <scope>NUCLEOTIDE SEQUENCE</scope>
    <source>
        <strain evidence="8">Punador</strain>
    </source>
</reference>
<gene>
    <name evidence="8" type="primary">PE44</name>
    <name evidence="10" type="synonym">LOC105227385</name>
</gene>
<dbReference type="OrthoDB" id="6020543at2759"/>
<proteinExistence type="predicted"/>
<evidence type="ECO:0000256" key="4">
    <source>
        <dbReference type="ARBA" id="ARBA00023157"/>
    </source>
</evidence>
<evidence type="ECO:0000256" key="1">
    <source>
        <dbReference type="ARBA" id="ARBA00022669"/>
    </source>
</evidence>
<dbReference type="GO" id="GO:0008061">
    <property type="term" value="F:chitin binding"/>
    <property type="evidence" value="ECO:0007669"/>
    <property type="project" value="UniProtKB-KW"/>
</dbReference>
<keyword evidence="3" id="KW-0677">Repeat</keyword>
<dbReference type="EMBL" id="GAKP01001966">
    <property type="protein sequence ID" value="JAC56986.1"/>
    <property type="molecule type" value="Transcribed_RNA"/>
</dbReference>
<name>A0A034WN29_BACDO</name>
<dbReference type="OMA" id="EYEICSS"/>
<dbReference type="RefSeq" id="XP_011205007.1">
    <property type="nucleotide sequence ID" value="XM_011206705.3"/>
</dbReference>
<accession>A0A034WN29</accession>
<keyword evidence="1" id="KW-0147">Chitin-binding</keyword>
<dbReference type="InterPro" id="IPR002557">
    <property type="entry name" value="Chitin-bd_dom"/>
</dbReference>
<dbReference type="PANTHER" id="PTHR23301:SF106">
    <property type="entry name" value="CHITIN-BINDING TYPE-2 DOMAIN-CONTAINING PROTEIN-RELATED"/>
    <property type="match status" value="1"/>
</dbReference>
<evidence type="ECO:0000256" key="6">
    <source>
        <dbReference type="SAM" id="SignalP"/>
    </source>
</evidence>
<evidence type="ECO:0000256" key="2">
    <source>
        <dbReference type="ARBA" id="ARBA00022729"/>
    </source>
</evidence>
<feature type="domain" description="Chitin-binding type-2" evidence="7">
    <location>
        <begin position="94"/>
        <end position="150"/>
    </location>
</feature>
<feature type="domain" description="Chitin-binding type-2" evidence="7">
    <location>
        <begin position="279"/>
        <end position="337"/>
    </location>
</feature>
<evidence type="ECO:0000313" key="8">
    <source>
        <dbReference type="EMBL" id="JAC56986.1"/>
    </source>
</evidence>
<evidence type="ECO:0000313" key="9">
    <source>
        <dbReference type="Proteomes" id="UP001652620"/>
    </source>
</evidence>
<evidence type="ECO:0000313" key="10">
    <source>
        <dbReference type="RefSeq" id="XP_011205007.1"/>
    </source>
</evidence>
<dbReference type="GeneID" id="105227385"/>
<dbReference type="GO" id="GO:0005576">
    <property type="term" value="C:extracellular region"/>
    <property type="evidence" value="ECO:0007669"/>
    <property type="project" value="InterPro"/>
</dbReference>
<dbReference type="SUPFAM" id="SSF57625">
    <property type="entry name" value="Invertebrate chitin-binding proteins"/>
    <property type="match status" value="5"/>
</dbReference>
<dbReference type="InterPro" id="IPR051940">
    <property type="entry name" value="Chitin_bind-dev_reg"/>
</dbReference>
<dbReference type="InterPro" id="IPR036508">
    <property type="entry name" value="Chitin-bd_dom_sf"/>
</dbReference>
<protein>
    <submittedName>
        <fullName evidence="8 10">Peritrophin-44</fullName>
    </submittedName>
</protein>
<sequence>MKGLLATINMAKMLLTLFGLLILHQDVVEATYTMNETCAYYTGYIANPTNCKGWGACEDGVLKATGNCSDGYLYDSKKGICNYASKVQCATSAQNICENSDDNTLVAQPSDCTQYCYCKNKTIMGCTKCPNNQLFNPSSGTCVNTYTCPADSICRLIPNNKFAGSETCGNYLRCLDGSGTEGSCSTGFFNALTGKCQSTNPCSTVNTNTLAPDTSICSGYTETSGPQYFADDSTCYGYYTCESTTGTGIWRSCPYTLNFDGTISTCVQANQVKCLKNRCANINLTFVTDPSSSCKKYYYCSDGQQSSTSTSCPTNAPYFDEVLQACVPTVPSYPICS</sequence>
<dbReference type="KEGG" id="bdr:105227385"/>
<dbReference type="PANTHER" id="PTHR23301">
    <property type="entry name" value="CHITIN BINDING PERITROPHIN-A"/>
    <property type="match status" value="1"/>
</dbReference>
<dbReference type="PROSITE" id="PS50940">
    <property type="entry name" value="CHIT_BIND_II"/>
    <property type="match status" value="5"/>
</dbReference>
<feature type="domain" description="Chitin-binding type-2" evidence="7">
    <location>
        <begin position="151"/>
        <end position="204"/>
    </location>
</feature>
<dbReference type="SMART" id="SM00494">
    <property type="entry name" value="ChtBD2"/>
    <property type="match status" value="5"/>
</dbReference>